<dbReference type="GO" id="GO:0005743">
    <property type="term" value="C:mitochondrial inner membrane"/>
    <property type="evidence" value="ECO:0007669"/>
    <property type="project" value="UniProtKB-SubCell"/>
</dbReference>
<reference evidence="13" key="1">
    <citation type="journal article" date="2012" name="MBio">
        <title>Comparative genome analysis of Trichophyton rubrum and related dermatophytes reveals candidate genes involved in infection.</title>
        <authorList>
            <person name="Martinez D.A."/>
            <person name="Oliver B.G."/>
            <person name="Graeser Y."/>
            <person name="Goldberg J.M."/>
            <person name="Li W."/>
            <person name="Martinez-Rossi N.M."/>
            <person name="Monod M."/>
            <person name="Shelest E."/>
            <person name="Barton R.C."/>
            <person name="Birch E."/>
            <person name="Brakhage A.A."/>
            <person name="Chen Z."/>
            <person name="Gurr S.J."/>
            <person name="Heiman D."/>
            <person name="Heitman J."/>
            <person name="Kosti I."/>
            <person name="Rossi A."/>
            <person name="Saif S."/>
            <person name="Samalova M."/>
            <person name="Saunders C.W."/>
            <person name="Shea T."/>
            <person name="Summerbell R.C."/>
            <person name="Xu J."/>
            <person name="Young S."/>
            <person name="Zeng Q."/>
            <person name="Birren B.W."/>
            <person name="Cuomo C.A."/>
            <person name="White T.C."/>
        </authorList>
    </citation>
    <scope>NUCLEOTIDE SEQUENCE [LARGE SCALE GENOMIC DNA]</scope>
    <source>
        <strain evidence="13">CBS 112818</strain>
    </source>
</reference>
<dbReference type="Gene3D" id="4.10.49.10">
    <property type="entry name" value="Cytochrome c oxidase subunit VIIc"/>
    <property type="match status" value="1"/>
</dbReference>
<comment type="pathway">
    <text evidence="2">Energy metabolism; oxidative phosphorylation.</text>
</comment>
<dbReference type="EMBL" id="GG698481">
    <property type="protein sequence ID" value="EGD93878.1"/>
    <property type="molecule type" value="Genomic_DNA"/>
</dbReference>
<evidence type="ECO:0000256" key="8">
    <source>
        <dbReference type="ARBA" id="ARBA00023128"/>
    </source>
</evidence>
<evidence type="ECO:0000256" key="6">
    <source>
        <dbReference type="ARBA" id="ARBA00022946"/>
    </source>
</evidence>
<dbReference type="GO" id="GO:0006123">
    <property type="term" value="P:mitochondrial electron transport, cytochrome c to oxygen"/>
    <property type="evidence" value="ECO:0007669"/>
    <property type="project" value="InterPro"/>
</dbReference>
<keyword evidence="6" id="KW-0809">Transit peptide</keyword>
<evidence type="ECO:0000256" key="4">
    <source>
        <dbReference type="ARBA" id="ARBA00022692"/>
    </source>
</evidence>
<evidence type="ECO:0000256" key="9">
    <source>
        <dbReference type="ARBA" id="ARBA00023136"/>
    </source>
</evidence>
<evidence type="ECO:0000313" key="12">
    <source>
        <dbReference type="EMBL" id="EGD93878.1"/>
    </source>
</evidence>
<keyword evidence="5" id="KW-0999">Mitochondrion inner membrane</keyword>
<dbReference type="PANTHER" id="PTHR13313:SF0">
    <property type="entry name" value="CYTOCHROME C OXIDASE SUBUNIT 7C, MITOCHONDRIAL"/>
    <property type="match status" value="1"/>
</dbReference>
<dbReference type="HOGENOM" id="CLU_2004374_0_0_1"/>
<feature type="transmembrane region" description="Helical" evidence="11">
    <location>
        <begin position="115"/>
        <end position="134"/>
    </location>
</feature>
<evidence type="ECO:0000256" key="10">
    <source>
        <dbReference type="ARBA" id="ARBA00071004"/>
    </source>
</evidence>
<dbReference type="OrthoDB" id="9974841at2759"/>
<evidence type="ECO:0000256" key="5">
    <source>
        <dbReference type="ARBA" id="ARBA00022792"/>
    </source>
</evidence>
<dbReference type="AlphaFoldDB" id="F2RRG9"/>
<dbReference type="Pfam" id="PF02935">
    <property type="entry name" value="COX7C"/>
    <property type="match status" value="1"/>
</dbReference>
<evidence type="ECO:0000256" key="3">
    <source>
        <dbReference type="ARBA" id="ARBA00010514"/>
    </source>
</evidence>
<evidence type="ECO:0000256" key="11">
    <source>
        <dbReference type="SAM" id="Phobius"/>
    </source>
</evidence>
<dbReference type="UniPathway" id="UPA00705"/>
<evidence type="ECO:0000256" key="7">
    <source>
        <dbReference type="ARBA" id="ARBA00022989"/>
    </source>
</evidence>
<evidence type="ECO:0000256" key="1">
    <source>
        <dbReference type="ARBA" id="ARBA00004434"/>
    </source>
</evidence>
<comment type="similarity">
    <text evidence="3">Belongs to the cytochrome c oxidase VIIc family.</text>
</comment>
<organism evidence="12 13">
    <name type="scientific">Trichophyton tonsurans (strain CBS 112818)</name>
    <name type="common">Scalp ringworm fungus</name>
    <dbReference type="NCBI Taxonomy" id="647933"/>
    <lineage>
        <taxon>Eukaryota</taxon>
        <taxon>Fungi</taxon>
        <taxon>Dikarya</taxon>
        <taxon>Ascomycota</taxon>
        <taxon>Pezizomycotina</taxon>
        <taxon>Eurotiomycetes</taxon>
        <taxon>Eurotiomycetidae</taxon>
        <taxon>Onygenales</taxon>
        <taxon>Arthrodermataceae</taxon>
        <taxon>Trichophyton</taxon>
    </lineage>
</organism>
<keyword evidence="13" id="KW-1185">Reference proteome</keyword>
<dbReference type="InterPro" id="IPR004202">
    <property type="entry name" value="COX7C/Cox8"/>
</dbReference>
<keyword evidence="4 11" id="KW-0812">Transmembrane</keyword>
<gene>
    <name evidence="12" type="ORF">TESG_01409</name>
</gene>
<dbReference type="SUPFAM" id="SSF81427">
    <property type="entry name" value="Mitochondrial cytochrome c oxidase subunit VIIc (aka VIIIa)"/>
    <property type="match status" value="1"/>
</dbReference>
<keyword evidence="7 11" id="KW-1133">Transmembrane helix</keyword>
<evidence type="ECO:0000256" key="2">
    <source>
        <dbReference type="ARBA" id="ARBA00004673"/>
    </source>
</evidence>
<proteinExistence type="inferred from homology"/>
<accession>F2RRG9</accession>
<dbReference type="PANTHER" id="PTHR13313">
    <property type="entry name" value="CYTOCHROME C OXIDASE SUBUNIT VIIC"/>
    <property type="match status" value="1"/>
</dbReference>
<sequence length="140" mass="16100">MEDGKKKYIGLNFLRHRLTSASRDAAELCLFLAKSFDAFEARQHLLLTFSERRTTPAPPTVKMFARSAIRANTAASIISRRGFHSTRTQLASGFHYPEGPRSNIPFNPLTKFFFIRYWAFMFTGFTLPFAIAVWQTKKSR</sequence>
<name>F2RRG9_TRIT1</name>
<keyword evidence="8" id="KW-0496">Mitochondrion</keyword>
<dbReference type="InterPro" id="IPR036636">
    <property type="entry name" value="COX7C/Cox8_sf"/>
</dbReference>
<comment type="subcellular location">
    <subcellularLocation>
        <location evidence="1">Mitochondrion inner membrane</location>
        <topology evidence="1">Single-pass membrane protein</topology>
    </subcellularLocation>
</comment>
<keyword evidence="9 11" id="KW-0472">Membrane</keyword>
<dbReference type="GO" id="GO:0045277">
    <property type="term" value="C:respiratory chain complex IV"/>
    <property type="evidence" value="ECO:0007669"/>
    <property type="project" value="InterPro"/>
</dbReference>
<evidence type="ECO:0000313" key="13">
    <source>
        <dbReference type="Proteomes" id="UP000009172"/>
    </source>
</evidence>
<protein>
    <recommendedName>
        <fullName evidence="10">Cytochrome c oxidase subunit 8, mitochondrial</fullName>
    </recommendedName>
</protein>
<dbReference type="Proteomes" id="UP000009172">
    <property type="component" value="Unassembled WGS sequence"/>
</dbReference>
<dbReference type="FunFam" id="4.10.49.10:FF:000001">
    <property type="entry name" value="Cytochrome c oxidase subunit 7C"/>
    <property type="match status" value="1"/>
</dbReference>